<dbReference type="GO" id="GO:0001517">
    <property type="term" value="F:N-acetylglucosamine 6-O-sulfotransferase activity"/>
    <property type="evidence" value="ECO:0007669"/>
    <property type="project" value="TreeGrafter"/>
</dbReference>
<dbReference type="PANTHER" id="PTHR10704:SF4">
    <property type="entry name" value="CARBOHYDRATE SULFOTRANSFERASE 6"/>
    <property type="match status" value="1"/>
</dbReference>
<name>A0AAV7Q5S2_PLEWA</name>
<keyword evidence="2" id="KW-1185">Reference proteome</keyword>
<dbReference type="EMBL" id="JANPWB010000010">
    <property type="protein sequence ID" value="KAJ1134902.1"/>
    <property type="molecule type" value="Genomic_DNA"/>
</dbReference>
<evidence type="ECO:0000313" key="1">
    <source>
        <dbReference type="EMBL" id="KAJ1134902.1"/>
    </source>
</evidence>
<dbReference type="InterPro" id="IPR051135">
    <property type="entry name" value="Gal/GlcNAc/GalNAc_ST"/>
</dbReference>
<protein>
    <recommendedName>
        <fullName evidence="3">Sulfotransferase</fullName>
    </recommendedName>
</protein>
<dbReference type="GO" id="GO:0018146">
    <property type="term" value="P:keratan sulfate proteoglycan biosynthetic process"/>
    <property type="evidence" value="ECO:0007669"/>
    <property type="project" value="TreeGrafter"/>
</dbReference>
<dbReference type="GO" id="GO:0006790">
    <property type="term" value="P:sulfur compound metabolic process"/>
    <property type="evidence" value="ECO:0007669"/>
    <property type="project" value="TreeGrafter"/>
</dbReference>
<organism evidence="1 2">
    <name type="scientific">Pleurodeles waltl</name>
    <name type="common">Iberian ribbed newt</name>
    <dbReference type="NCBI Taxonomy" id="8319"/>
    <lineage>
        <taxon>Eukaryota</taxon>
        <taxon>Metazoa</taxon>
        <taxon>Chordata</taxon>
        <taxon>Craniata</taxon>
        <taxon>Vertebrata</taxon>
        <taxon>Euteleostomi</taxon>
        <taxon>Amphibia</taxon>
        <taxon>Batrachia</taxon>
        <taxon>Caudata</taxon>
        <taxon>Salamandroidea</taxon>
        <taxon>Salamandridae</taxon>
        <taxon>Pleurodelinae</taxon>
        <taxon>Pleurodeles</taxon>
    </lineage>
</organism>
<proteinExistence type="predicted"/>
<gene>
    <name evidence="1" type="ORF">NDU88_001348</name>
</gene>
<evidence type="ECO:0008006" key="3">
    <source>
        <dbReference type="Google" id="ProtNLM"/>
    </source>
</evidence>
<accession>A0AAV7Q5S2</accession>
<dbReference type="Proteomes" id="UP001066276">
    <property type="component" value="Chromosome 6"/>
</dbReference>
<dbReference type="Pfam" id="PF13469">
    <property type="entry name" value="Sulfotransfer_3"/>
    <property type="match status" value="1"/>
</dbReference>
<dbReference type="GO" id="GO:0006044">
    <property type="term" value="P:N-acetylglucosamine metabolic process"/>
    <property type="evidence" value="ECO:0007669"/>
    <property type="project" value="TreeGrafter"/>
</dbReference>
<comment type="caution">
    <text evidence="1">The sequence shown here is derived from an EMBL/GenBank/DDBJ whole genome shotgun (WGS) entry which is preliminary data.</text>
</comment>
<dbReference type="Gene3D" id="3.40.50.300">
    <property type="entry name" value="P-loop containing nucleotide triphosphate hydrolases"/>
    <property type="match status" value="1"/>
</dbReference>
<dbReference type="InterPro" id="IPR027417">
    <property type="entry name" value="P-loop_NTPase"/>
</dbReference>
<sequence length="364" mass="41142">MFFHGTADFVITSRLSGSFLDWDTATVNRSDDAGAWWWRFVPTLGGPPPGRMCLGRGEALLLSARCGSDLREMQQRVPAQWFEESPFADCASACWRLYSSFSGAWRGNVSPYTITLSHQAEEGRSTYSSSPHGACDTLLGLTLQEGQECYHVCYLTPFERAEQSCKAHSHIVVKVVRFLDLKVLFPLVEDPNLNLRIIHVVRDPRAIVASRLITGGLAADDNIISNGQNSSGNIFTVMKEICNAQVKIYETALKDLPPSMKGRYVTVRYEDLVRDPMSYVKHWYNSIGLTVLPQLESWVDHNTRFGLQKLPALWRKKLNFHKVQVIQQVCRKQMDTFGYKLVNSKEEQADQSLQTVLSRSTIQT</sequence>
<reference evidence="1" key="1">
    <citation type="journal article" date="2022" name="bioRxiv">
        <title>Sequencing and chromosome-scale assembly of the giantPleurodeles waltlgenome.</title>
        <authorList>
            <person name="Brown T."/>
            <person name="Elewa A."/>
            <person name="Iarovenko S."/>
            <person name="Subramanian E."/>
            <person name="Araus A.J."/>
            <person name="Petzold A."/>
            <person name="Susuki M."/>
            <person name="Suzuki K.-i.T."/>
            <person name="Hayashi T."/>
            <person name="Toyoda A."/>
            <person name="Oliveira C."/>
            <person name="Osipova E."/>
            <person name="Leigh N.D."/>
            <person name="Simon A."/>
            <person name="Yun M.H."/>
        </authorList>
    </citation>
    <scope>NUCLEOTIDE SEQUENCE</scope>
    <source>
        <strain evidence="1">20211129_DDA</strain>
        <tissue evidence="1">Liver</tissue>
    </source>
</reference>
<dbReference type="AlphaFoldDB" id="A0AAV7Q5S2"/>
<dbReference type="PANTHER" id="PTHR10704">
    <property type="entry name" value="CARBOHYDRATE SULFOTRANSFERASE"/>
    <property type="match status" value="1"/>
</dbReference>
<dbReference type="SUPFAM" id="SSF52540">
    <property type="entry name" value="P-loop containing nucleoside triphosphate hydrolases"/>
    <property type="match status" value="1"/>
</dbReference>
<evidence type="ECO:0000313" key="2">
    <source>
        <dbReference type="Proteomes" id="UP001066276"/>
    </source>
</evidence>